<protein>
    <submittedName>
        <fullName evidence="3">RNA polymerase subunit sigma-70</fullName>
    </submittedName>
</protein>
<dbReference type="RefSeq" id="WP_161111659.1">
    <property type="nucleotide sequence ID" value="NZ_JBHYPC010000010.1"/>
</dbReference>
<organism evidence="3 4">
    <name type="scientific">Nocardiopsis alba</name>
    <dbReference type="NCBI Taxonomy" id="53437"/>
    <lineage>
        <taxon>Bacteria</taxon>
        <taxon>Bacillati</taxon>
        <taxon>Actinomycetota</taxon>
        <taxon>Actinomycetes</taxon>
        <taxon>Streptosporangiales</taxon>
        <taxon>Nocardiopsidaceae</taxon>
        <taxon>Nocardiopsis</taxon>
    </lineage>
</organism>
<sequence length="657" mass="73015">MSRPLDIRLCHVVPPLAHTCDDTAHRALAHPRITEERWWRRVRLPLVTGRIGAESVATGLARLALERWEGHALGEVMPALYAAGERPSVLATPVWRLREPVGAEAAHEYLRDLFLTVLDRLPREDVDREADGTTAARVERAPTTMPRRTDVPEQDRPSPERPTRSYVHELETHLSSDDERRRAVAVRRVFSRTPETLDSLGESFGVTRERIRQIHKQIREDLRARLEGPEGAFTAAHLRSLTTALGTATPLKAFWNLDPGHRHLVPSLGLPVGEILLALLPEHRVAGDWIVTGASASLAERFSEELSRRIVLPLHEATALLLDGGVPSEHTGAWLETLPRTRIMDGHLVLWGRNLPDKAFAVLSLAGRPLHFDELVERVGGDFNESGFRERVHGDERIVRRDRRLFGLRSWGGREYLGLEETIRRELERAGGEMAVSDLVERITGWFDVTENSIRAMASGSAFARPAPGRVALPGTVPDHATAPYRPKRTVERTRRCFRCPDGVWWLRVDLNGEHLRGSGFPIPSGFAAWIGMRPGHRLPVRIGDRDSVAAWKNQPLMNSIRPLLLAEEARVGDHAFITLAEGRLLCRVHRHDPAPADPLAHALSLAGLPDPVSGTEGLTLLTRAVGLPEATAPDHLLAHLADRGDHDLLSALTPTD</sequence>
<feature type="compositionally biased region" description="Basic and acidic residues" evidence="1">
    <location>
        <begin position="147"/>
        <end position="178"/>
    </location>
</feature>
<dbReference type="Gene3D" id="1.10.10.10">
    <property type="entry name" value="Winged helix-like DNA-binding domain superfamily/Winged helix DNA-binding domain"/>
    <property type="match status" value="1"/>
</dbReference>
<gene>
    <name evidence="3" type="ORF">GTW20_21190</name>
</gene>
<dbReference type="InterPro" id="IPR036388">
    <property type="entry name" value="WH-like_DNA-bd_sf"/>
</dbReference>
<dbReference type="InterPro" id="IPR007630">
    <property type="entry name" value="RNA_pol_sigma70_r4"/>
</dbReference>
<evidence type="ECO:0000256" key="1">
    <source>
        <dbReference type="SAM" id="MobiDB-lite"/>
    </source>
</evidence>
<dbReference type="GO" id="GO:0003700">
    <property type="term" value="F:DNA-binding transcription factor activity"/>
    <property type="evidence" value="ECO:0007669"/>
    <property type="project" value="InterPro"/>
</dbReference>
<feature type="region of interest" description="Disordered" evidence="1">
    <location>
        <begin position="126"/>
        <end position="178"/>
    </location>
</feature>
<dbReference type="EMBL" id="WWHY01000001">
    <property type="protein sequence ID" value="MYR34695.1"/>
    <property type="molecule type" value="Genomic_DNA"/>
</dbReference>
<proteinExistence type="predicted"/>
<evidence type="ECO:0000259" key="2">
    <source>
        <dbReference type="Pfam" id="PF04545"/>
    </source>
</evidence>
<reference evidence="3 4" key="1">
    <citation type="journal article" date="2019" name="Nat. Commun.">
        <title>The antimicrobial potential of Streptomyces from insect microbiomes.</title>
        <authorList>
            <person name="Chevrette M.G."/>
            <person name="Carlson C.M."/>
            <person name="Ortega H.E."/>
            <person name="Thomas C."/>
            <person name="Ananiev G.E."/>
            <person name="Barns K.J."/>
            <person name="Book A.J."/>
            <person name="Cagnazzo J."/>
            <person name="Carlos C."/>
            <person name="Flanigan W."/>
            <person name="Grubbs K.J."/>
            <person name="Horn H.A."/>
            <person name="Hoffmann F.M."/>
            <person name="Klassen J.L."/>
            <person name="Knack J.J."/>
            <person name="Lewin G.R."/>
            <person name="McDonald B.R."/>
            <person name="Muller L."/>
            <person name="Melo W.G.P."/>
            <person name="Pinto-Tomas A.A."/>
            <person name="Schmitz A."/>
            <person name="Wendt-Pienkowski E."/>
            <person name="Wildman S."/>
            <person name="Zhao M."/>
            <person name="Zhang F."/>
            <person name="Bugni T.S."/>
            <person name="Andes D.R."/>
            <person name="Pupo M.T."/>
            <person name="Currie C.R."/>
        </authorList>
    </citation>
    <scope>NUCLEOTIDE SEQUENCE [LARGE SCALE GENOMIC DNA]</scope>
    <source>
        <strain evidence="3 4">SID5840</strain>
    </source>
</reference>
<dbReference type="GO" id="GO:0006352">
    <property type="term" value="P:DNA-templated transcription initiation"/>
    <property type="evidence" value="ECO:0007669"/>
    <property type="project" value="InterPro"/>
</dbReference>
<dbReference type="Pfam" id="PF04545">
    <property type="entry name" value="Sigma70_r4"/>
    <property type="match status" value="1"/>
</dbReference>
<comment type="caution">
    <text evidence="3">The sequence shown here is derived from an EMBL/GenBank/DDBJ whole genome shotgun (WGS) entry which is preliminary data.</text>
</comment>
<dbReference type="InterPro" id="IPR013324">
    <property type="entry name" value="RNA_pol_sigma_r3/r4-like"/>
</dbReference>
<dbReference type="Proteomes" id="UP000467124">
    <property type="component" value="Unassembled WGS sequence"/>
</dbReference>
<dbReference type="SUPFAM" id="SSF88659">
    <property type="entry name" value="Sigma3 and sigma4 domains of RNA polymerase sigma factors"/>
    <property type="match status" value="1"/>
</dbReference>
<feature type="domain" description="RNA polymerase sigma-70 region 4" evidence="2">
    <location>
        <begin position="186"/>
        <end position="223"/>
    </location>
</feature>
<name>A0A7K2IY35_9ACTN</name>
<evidence type="ECO:0000313" key="4">
    <source>
        <dbReference type="Proteomes" id="UP000467124"/>
    </source>
</evidence>
<dbReference type="AlphaFoldDB" id="A0A7K2IY35"/>
<evidence type="ECO:0000313" key="3">
    <source>
        <dbReference type="EMBL" id="MYR34695.1"/>
    </source>
</evidence>
<accession>A0A7K2IY35</accession>